<accession>A0A2I1N8I1</accession>
<dbReference type="RefSeq" id="WP_101637692.1">
    <property type="nucleotide sequence ID" value="NZ_PKHU01000009.1"/>
</dbReference>
<proteinExistence type="predicted"/>
<reference evidence="1 2" key="1">
    <citation type="submission" date="2017-12" db="EMBL/GenBank/DDBJ databases">
        <title>Phylogenetic diversity of female urinary microbiome.</title>
        <authorList>
            <person name="Thomas-White K."/>
            <person name="Wolfe A.J."/>
        </authorList>
    </citation>
    <scope>NUCLEOTIDE SEQUENCE [LARGE SCALE GENOMIC DNA]</scope>
    <source>
        <strain evidence="1 2">UMB0112</strain>
    </source>
</reference>
<evidence type="ECO:0000313" key="1">
    <source>
        <dbReference type="EMBL" id="PKZ28674.1"/>
    </source>
</evidence>
<dbReference type="Proteomes" id="UP000234639">
    <property type="component" value="Unassembled WGS sequence"/>
</dbReference>
<dbReference type="AlphaFoldDB" id="A0A2I1N8I1"/>
<dbReference type="EMBL" id="PKHU01000009">
    <property type="protein sequence ID" value="PKZ28674.1"/>
    <property type="molecule type" value="Genomic_DNA"/>
</dbReference>
<comment type="caution">
    <text evidence="1">The sequence shown here is derived from an EMBL/GenBank/DDBJ whole genome shotgun (WGS) entry which is preliminary data.</text>
</comment>
<gene>
    <name evidence="1" type="ORF">CYJ41_07905</name>
</gene>
<protein>
    <submittedName>
        <fullName evidence="1">Uncharacterized protein</fullName>
    </submittedName>
</protein>
<name>A0A2I1N8I1_9BACT</name>
<evidence type="ECO:0000313" key="2">
    <source>
        <dbReference type="Proteomes" id="UP000234639"/>
    </source>
</evidence>
<organism evidence="1 2">
    <name type="scientific">Campylobacter ureolyticus</name>
    <dbReference type="NCBI Taxonomy" id="827"/>
    <lineage>
        <taxon>Bacteria</taxon>
        <taxon>Pseudomonadati</taxon>
        <taxon>Campylobacterota</taxon>
        <taxon>Epsilonproteobacteria</taxon>
        <taxon>Campylobacterales</taxon>
        <taxon>Campylobacteraceae</taxon>
        <taxon>Campylobacter</taxon>
    </lineage>
</organism>
<sequence length="126" mass="15121">MLIKADEFASAYDVSIRALYVLKNYDKKNKNYERFKVVNGRLFVDYEAFFKVENEINLARNLYYKIIDDFKNEYEMAGYFAKKIGVKQVNLYNVFRNFTFYGNNASHSNKRELLIKAFKEYLKDLK</sequence>